<dbReference type="GO" id="GO:0008408">
    <property type="term" value="F:3'-5' exonuclease activity"/>
    <property type="evidence" value="ECO:0007669"/>
    <property type="project" value="TreeGrafter"/>
</dbReference>
<keyword evidence="3" id="KW-1185">Reference proteome</keyword>
<dbReference type="InterPro" id="IPR012337">
    <property type="entry name" value="RNaseH-like_sf"/>
</dbReference>
<dbReference type="OrthoDB" id="9803913at2"/>
<dbReference type="Gene3D" id="3.30.420.10">
    <property type="entry name" value="Ribonuclease H-like superfamily/Ribonuclease H"/>
    <property type="match status" value="1"/>
</dbReference>
<dbReference type="InterPro" id="IPR036420">
    <property type="entry name" value="BRCT_dom_sf"/>
</dbReference>
<dbReference type="InterPro" id="IPR036397">
    <property type="entry name" value="RNaseH_sf"/>
</dbReference>
<accession>A0A316ARK5</accession>
<protein>
    <submittedName>
        <fullName evidence="2">DNA polymerase-3 subunit epsilon</fullName>
    </submittedName>
</protein>
<proteinExistence type="predicted"/>
<dbReference type="Pfam" id="PF00929">
    <property type="entry name" value="RNase_T"/>
    <property type="match status" value="1"/>
</dbReference>
<evidence type="ECO:0000313" key="2">
    <source>
        <dbReference type="EMBL" id="PWJ59470.1"/>
    </source>
</evidence>
<evidence type="ECO:0000313" key="3">
    <source>
        <dbReference type="Proteomes" id="UP000245880"/>
    </source>
</evidence>
<dbReference type="InterPro" id="IPR013520">
    <property type="entry name" value="Ribonucl_H"/>
</dbReference>
<dbReference type="CDD" id="cd06130">
    <property type="entry name" value="DNA_pol_III_epsilon_like"/>
    <property type="match status" value="1"/>
</dbReference>
<dbReference type="RefSeq" id="WP_109673342.1">
    <property type="nucleotide sequence ID" value="NZ_QGDT01000002.1"/>
</dbReference>
<dbReference type="SMART" id="SM00479">
    <property type="entry name" value="EXOIII"/>
    <property type="match status" value="1"/>
</dbReference>
<dbReference type="AlphaFoldDB" id="A0A316ARK5"/>
<dbReference type="SUPFAM" id="SSF53098">
    <property type="entry name" value="Ribonuclease H-like"/>
    <property type="match status" value="1"/>
</dbReference>
<dbReference type="EMBL" id="QGDT01000002">
    <property type="protein sequence ID" value="PWJ59470.1"/>
    <property type="molecule type" value="Genomic_DNA"/>
</dbReference>
<dbReference type="GO" id="GO:0005829">
    <property type="term" value="C:cytosol"/>
    <property type="evidence" value="ECO:0007669"/>
    <property type="project" value="TreeGrafter"/>
</dbReference>
<dbReference type="SUPFAM" id="SSF52113">
    <property type="entry name" value="BRCT domain"/>
    <property type="match status" value="1"/>
</dbReference>
<dbReference type="Gene3D" id="3.40.50.10190">
    <property type="entry name" value="BRCT domain"/>
    <property type="match status" value="1"/>
</dbReference>
<sequence length="302" mass="34168">MQPGLNFTAIDFETATAARTSACSLGLVVVRNGQIVETKSWLIKPEPFEMNFFNERIHGISLAMLKDQQNFGTLWPEMEPYLTNQTLVAHNASFDIDVLHKITKQFRINFRTKDQFCTYTSCSWCWPELDRFKLDHVSRFLNIDLKHHDALSDAIASARIAIAMALKIEAKDIRTLKKAFPSKLPRVSNRPPGSGSKKTFWQATSAPADLSELQYSGAGLQQLQWKGKRFCVTGTFKQFPDRDHLVERLVSRGAIRQSYISPKTQIVLLGENAGPAKVRKIVEFQKSGIPILVFPESHCQDL</sequence>
<gene>
    <name evidence="2" type="ORF">CLV98_102304</name>
</gene>
<reference evidence="2 3" key="1">
    <citation type="submission" date="2018-03" db="EMBL/GenBank/DDBJ databases">
        <title>Genomic Encyclopedia of Archaeal and Bacterial Type Strains, Phase II (KMG-II): from individual species to whole genera.</title>
        <authorList>
            <person name="Goeker M."/>
        </authorList>
    </citation>
    <scope>NUCLEOTIDE SEQUENCE [LARGE SCALE GENOMIC DNA]</scope>
    <source>
        <strain evidence="2 3">DSM 100346</strain>
    </source>
</reference>
<dbReference type="GO" id="GO:0003676">
    <property type="term" value="F:nucleic acid binding"/>
    <property type="evidence" value="ECO:0007669"/>
    <property type="project" value="InterPro"/>
</dbReference>
<feature type="domain" description="Exonuclease" evidence="1">
    <location>
        <begin position="6"/>
        <end position="170"/>
    </location>
</feature>
<dbReference type="PANTHER" id="PTHR30231">
    <property type="entry name" value="DNA POLYMERASE III SUBUNIT EPSILON"/>
    <property type="match status" value="1"/>
</dbReference>
<organism evidence="2 3">
    <name type="scientific">Dyadobacter jejuensis</name>
    <dbReference type="NCBI Taxonomy" id="1082580"/>
    <lineage>
        <taxon>Bacteria</taxon>
        <taxon>Pseudomonadati</taxon>
        <taxon>Bacteroidota</taxon>
        <taxon>Cytophagia</taxon>
        <taxon>Cytophagales</taxon>
        <taxon>Spirosomataceae</taxon>
        <taxon>Dyadobacter</taxon>
    </lineage>
</organism>
<comment type="caution">
    <text evidence="2">The sequence shown here is derived from an EMBL/GenBank/DDBJ whole genome shotgun (WGS) entry which is preliminary data.</text>
</comment>
<dbReference type="PANTHER" id="PTHR30231:SF42">
    <property type="entry name" value="EXONUCLEASE"/>
    <property type="match status" value="1"/>
</dbReference>
<evidence type="ECO:0000259" key="1">
    <source>
        <dbReference type="SMART" id="SM00479"/>
    </source>
</evidence>
<name>A0A316ARK5_9BACT</name>
<dbReference type="GO" id="GO:0006259">
    <property type="term" value="P:DNA metabolic process"/>
    <property type="evidence" value="ECO:0007669"/>
    <property type="project" value="UniProtKB-ARBA"/>
</dbReference>
<dbReference type="Proteomes" id="UP000245880">
    <property type="component" value="Unassembled WGS sequence"/>
</dbReference>